<dbReference type="PANTHER" id="PTHR32060:SF30">
    <property type="entry name" value="CARBOXY-TERMINAL PROCESSING PROTEASE CTPA"/>
    <property type="match status" value="1"/>
</dbReference>
<dbReference type="SMART" id="SM00245">
    <property type="entry name" value="TSPc"/>
    <property type="match status" value="1"/>
</dbReference>
<dbReference type="GO" id="GO:0008236">
    <property type="term" value="F:serine-type peptidase activity"/>
    <property type="evidence" value="ECO:0007669"/>
    <property type="project" value="UniProtKB-KW"/>
</dbReference>
<dbReference type="Gene3D" id="3.90.226.10">
    <property type="entry name" value="2-enoyl-CoA Hydratase, Chain A, domain 1"/>
    <property type="match status" value="1"/>
</dbReference>
<evidence type="ECO:0000256" key="1">
    <source>
        <dbReference type="ARBA" id="ARBA00009179"/>
    </source>
</evidence>
<dbReference type="PANTHER" id="PTHR32060">
    <property type="entry name" value="TAIL-SPECIFIC PROTEASE"/>
    <property type="match status" value="1"/>
</dbReference>
<proteinExistence type="inferred from homology"/>
<keyword evidence="3 5" id="KW-0378">Hydrolase</keyword>
<dbReference type="GO" id="GO:0004175">
    <property type="term" value="F:endopeptidase activity"/>
    <property type="evidence" value="ECO:0007669"/>
    <property type="project" value="TreeGrafter"/>
</dbReference>
<comment type="caution">
    <text evidence="7">The sequence shown here is derived from an EMBL/GenBank/DDBJ whole genome shotgun (WGS) entry which is preliminary data.</text>
</comment>
<dbReference type="GO" id="GO:0030288">
    <property type="term" value="C:outer membrane-bounded periplasmic space"/>
    <property type="evidence" value="ECO:0007669"/>
    <property type="project" value="TreeGrafter"/>
</dbReference>
<dbReference type="Gene3D" id="2.30.42.10">
    <property type="match status" value="1"/>
</dbReference>
<dbReference type="Gene3D" id="3.30.750.44">
    <property type="match status" value="1"/>
</dbReference>
<dbReference type="AlphaFoldDB" id="A0A1F6E3Y6"/>
<dbReference type="InterPro" id="IPR001478">
    <property type="entry name" value="PDZ"/>
</dbReference>
<keyword evidence="2 5" id="KW-0645">Protease</keyword>
<evidence type="ECO:0000256" key="4">
    <source>
        <dbReference type="ARBA" id="ARBA00022825"/>
    </source>
</evidence>
<evidence type="ECO:0000256" key="2">
    <source>
        <dbReference type="ARBA" id="ARBA00022670"/>
    </source>
</evidence>
<dbReference type="PROSITE" id="PS50106">
    <property type="entry name" value="PDZ"/>
    <property type="match status" value="1"/>
</dbReference>
<name>A0A1F6E3Y6_9BACT</name>
<keyword evidence="4 5" id="KW-0720">Serine protease</keyword>
<dbReference type="InterPro" id="IPR005151">
    <property type="entry name" value="Tail-specific_protease"/>
</dbReference>
<dbReference type="CDD" id="cd07560">
    <property type="entry name" value="Peptidase_S41_CPP"/>
    <property type="match status" value="1"/>
</dbReference>
<evidence type="ECO:0000313" key="7">
    <source>
        <dbReference type="EMBL" id="OGG68424.1"/>
    </source>
</evidence>
<dbReference type="InterPro" id="IPR041489">
    <property type="entry name" value="PDZ_6"/>
</dbReference>
<feature type="domain" description="PDZ" evidence="6">
    <location>
        <begin position="109"/>
        <end position="177"/>
    </location>
</feature>
<dbReference type="InterPro" id="IPR004447">
    <property type="entry name" value="Peptidase_S41A"/>
</dbReference>
<protein>
    <recommendedName>
        <fullName evidence="6">PDZ domain-containing protein</fullName>
    </recommendedName>
</protein>
<comment type="similarity">
    <text evidence="1 5">Belongs to the peptidase S41A family.</text>
</comment>
<dbReference type="Proteomes" id="UP000177107">
    <property type="component" value="Unassembled WGS sequence"/>
</dbReference>
<dbReference type="SUPFAM" id="SSF52096">
    <property type="entry name" value="ClpP/crotonase"/>
    <property type="match status" value="1"/>
</dbReference>
<evidence type="ECO:0000259" key="6">
    <source>
        <dbReference type="PROSITE" id="PS50106"/>
    </source>
</evidence>
<dbReference type="SMART" id="SM00228">
    <property type="entry name" value="PDZ"/>
    <property type="match status" value="1"/>
</dbReference>
<evidence type="ECO:0000313" key="8">
    <source>
        <dbReference type="Proteomes" id="UP000177107"/>
    </source>
</evidence>
<dbReference type="InterPro" id="IPR029045">
    <property type="entry name" value="ClpP/crotonase-like_dom_sf"/>
</dbReference>
<gene>
    <name evidence="7" type="ORF">A3C95_01835</name>
</gene>
<dbReference type="CDD" id="cd06782">
    <property type="entry name" value="cpPDZ_CPP-like"/>
    <property type="match status" value="1"/>
</dbReference>
<evidence type="ECO:0000256" key="5">
    <source>
        <dbReference type="RuleBase" id="RU004404"/>
    </source>
</evidence>
<evidence type="ECO:0000256" key="3">
    <source>
        <dbReference type="ARBA" id="ARBA00022801"/>
    </source>
</evidence>
<dbReference type="GO" id="GO:0006508">
    <property type="term" value="P:proteolysis"/>
    <property type="evidence" value="ECO:0007669"/>
    <property type="project" value="UniProtKB-KW"/>
</dbReference>
<dbReference type="GO" id="GO:0007165">
    <property type="term" value="P:signal transduction"/>
    <property type="evidence" value="ECO:0007669"/>
    <property type="project" value="TreeGrafter"/>
</dbReference>
<dbReference type="SUPFAM" id="SSF50156">
    <property type="entry name" value="PDZ domain-like"/>
    <property type="match status" value="1"/>
</dbReference>
<dbReference type="NCBIfam" id="TIGR00225">
    <property type="entry name" value="prc"/>
    <property type="match status" value="1"/>
</dbReference>
<dbReference type="InterPro" id="IPR036034">
    <property type="entry name" value="PDZ_sf"/>
</dbReference>
<dbReference type="FunFam" id="2.30.42.10:FF:000063">
    <property type="entry name" value="Peptidase, S41 family"/>
    <property type="match status" value="1"/>
</dbReference>
<dbReference type="Pfam" id="PF03572">
    <property type="entry name" value="Peptidase_S41"/>
    <property type="match status" value="1"/>
</dbReference>
<dbReference type="STRING" id="1798499.A3C95_01835"/>
<dbReference type="EMBL" id="MFLM01000009">
    <property type="protein sequence ID" value="OGG68424.1"/>
    <property type="molecule type" value="Genomic_DNA"/>
</dbReference>
<organism evidence="7 8">
    <name type="scientific">Candidatus Kaiserbacteria bacterium RIFCSPHIGHO2_02_FULL_56_30</name>
    <dbReference type="NCBI Taxonomy" id="1798499"/>
    <lineage>
        <taxon>Bacteria</taxon>
        <taxon>Candidatus Kaiseribacteriota</taxon>
    </lineage>
</organism>
<sequence>MQRGLTRYAVGAALIGALSFGAGFVTGGTSSSATFVSHLPLIGDGLDATPAEMDLANFWKAWNALSTNFVQTHSSSTTPTDEDRLWGAIEGLAAAYDDPYTVFFPPAEAKKFEESISGNFSGIGVEIDVKKGVVMVVAPLKGTPAEAAGVKAGDAIVGIDGHSTEGMTVDRAVGLIRGEFGTKVTLTLFRGDDTFDIVITRGTIQVPEIDDGFEGSVYRIALFEFSATSAGLFDEAFERFKRSGAQHLIIDVRGNPGGYLESAVNIASHFLPKGVVVVTEDYKNKNGAGDEEHRSYGSHDLPPGTKVVVLIDGGSASASEIFAGALRDHGIATLIGTQSFGKGSVQELIAIADGSLKVTVARWVTPSGTSIAEGGLTPDLVVNRTEDDVNADRDPQMERAVEFLTAGA</sequence>
<accession>A0A1F6E3Y6</accession>
<reference evidence="7 8" key="1">
    <citation type="journal article" date="2016" name="Nat. Commun.">
        <title>Thousands of microbial genomes shed light on interconnected biogeochemical processes in an aquifer system.</title>
        <authorList>
            <person name="Anantharaman K."/>
            <person name="Brown C.T."/>
            <person name="Hug L.A."/>
            <person name="Sharon I."/>
            <person name="Castelle C.J."/>
            <person name="Probst A.J."/>
            <person name="Thomas B.C."/>
            <person name="Singh A."/>
            <person name="Wilkins M.J."/>
            <person name="Karaoz U."/>
            <person name="Brodie E.L."/>
            <person name="Williams K.H."/>
            <person name="Hubbard S.S."/>
            <person name="Banfield J.F."/>
        </authorList>
    </citation>
    <scope>NUCLEOTIDE SEQUENCE [LARGE SCALE GENOMIC DNA]</scope>
</reference>
<dbReference type="Pfam" id="PF17820">
    <property type="entry name" value="PDZ_6"/>
    <property type="match status" value="1"/>
</dbReference>